<name>A0ABZ0QQ49_9FIRM</name>
<keyword evidence="4" id="KW-0804">Transcription</keyword>
<keyword evidence="1" id="KW-0678">Repressor</keyword>
<dbReference type="EMBL" id="CP132508">
    <property type="protein sequence ID" value="WPD18887.1"/>
    <property type="molecule type" value="Genomic_DNA"/>
</dbReference>
<dbReference type="Gene3D" id="1.10.10.60">
    <property type="entry name" value="Homeodomain-like"/>
    <property type="match status" value="1"/>
</dbReference>
<gene>
    <name evidence="8" type="ORF">Q5761_11080</name>
</gene>
<evidence type="ECO:0000256" key="6">
    <source>
        <dbReference type="SAM" id="MobiDB-lite"/>
    </source>
</evidence>
<accession>A0ABZ0QQ49</accession>
<sequence>MPRSTARREEILTVAGELFRQKGYHATSMQDIADRLQLQRGSLYAHIDSKEELLFEIVDRAADRFLEGIERAWREGRTARERLRRALAAHMSVIADHRDTASVFFHEWRFLRDDLRRRIQVKRDRYEARWRELVADGVRRGEFRAVDPRFAALLALSAVNWAYQWYSPEGPLSPAEVAEAFADLILQGLEGRGAPATAELAARAGAAASPGSAPPGAAGADDGAGSR</sequence>
<protein>
    <submittedName>
        <fullName evidence="8">TetR/AcrR family transcriptional regulator</fullName>
    </submittedName>
</protein>
<dbReference type="Proteomes" id="UP001304683">
    <property type="component" value="Chromosome"/>
</dbReference>
<evidence type="ECO:0000259" key="7">
    <source>
        <dbReference type="PROSITE" id="PS50977"/>
    </source>
</evidence>
<organism evidence="8 9">
    <name type="scientific">Thermaerobacter composti</name>
    <dbReference type="NCBI Taxonomy" id="554949"/>
    <lineage>
        <taxon>Bacteria</taxon>
        <taxon>Bacillati</taxon>
        <taxon>Bacillota</taxon>
        <taxon>Clostridia</taxon>
        <taxon>Eubacteriales</taxon>
        <taxon>Clostridiales Family XVII. Incertae Sedis</taxon>
        <taxon>Thermaerobacter</taxon>
    </lineage>
</organism>
<evidence type="ECO:0000256" key="3">
    <source>
        <dbReference type="ARBA" id="ARBA00023125"/>
    </source>
</evidence>
<evidence type="ECO:0000256" key="5">
    <source>
        <dbReference type="PROSITE-ProRule" id="PRU00335"/>
    </source>
</evidence>
<evidence type="ECO:0000256" key="1">
    <source>
        <dbReference type="ARBA" id="ARBA00022491"/>
    </source>
</evidence>
<dbReference type="InterPro" id="IPR050109">
    <property type="entry name" value="HTH-type_TetR-like_transc_reg"/>
</dbReference>
<feature type="domain" description="HTH tetR-type" evidence="7">
    <location>
        <begin position="5"/>
        <end position="65"/>
    </location>
</feature>
<dbReference type="SUPFAM" id="SSF46689">
    <property type="entry name" value="Homeodomain-like"/>
    <property type="match status" value="1"/>
</dbReference>
<evidence type="ECO:0000313" key="9">
    <source>
        <dbReference type="Proteomes" id="UP001304683"/>
    </source>
</evidence>
<dbReference type="PANTHER" id="PTHR30055">
    <property type="entry name" value="HTH-TYPE TRANSCRIPTIONAL REGULATOR RUTR"/>
    <property type="match status" value="1"/>
</dbReference>
<dbReference type="PROSITE" id="PS50977">
    <property type="entry name" value="HTH_TETR_2"/>
    <property type="match status" value="1"/>
</dbReference>
<dbReference type="PANTHER" id="PTHR30055:SF175">
    <property type="entry name" value="HTH-TYPE TRANSCRIPTIONAL REPRESSOR KSTR2"/>
    <property type="match status" value="1"/>
</dbReference>
<feature type="region of interest" description="Disordered" evidence="6">
    <location>
        <begin position="203"/>
        <end position="227"/>
    </location>
</feature>
<keyword evidence="3 5" id="KW-0238">DNA-binding</keyword>
<proteinExistence type="predicted"/>
<dbReference type="InterPro" id="IPR041490">
    <property type="entry name" value="KstR2_TetR_C"/>
</dbReference>
<evidence type="ECO:0000256" key="2">
    <source>
        <dbReference type="ARBA" id="ARBA00023015"/>
    </source>
</evidence>
<dbReference type="Pfam" id="PF00440">
    <property type="entry name" value="TetR_N"/>
    <property type="match status" value="1"/>
</dbReference>
<feature type="DNA-binding region" description="H-T-H motif" evidence="5">
    <location>
        <begin position="28"/>
        <end position="47"/>
    </location>
</feature>
<dbReference type="Gene3D" id="1.10.357.10">
    <property type="entry name" value="Tetracycline Repressor, domain 2"/>
    <property type="match status" value="1"/>
</dbReference>
<keyword evidence="9" id="KW-1185">Reference proteome</keyword>
<dbReference type="InterPro" id="IPR036271">
    <property type="entry name" value="Tet_transcr_reg_TetR-rel_C_sf"/>
</dbReference>
<evidence type="ECO:0000313" key="8">
    <source>
        <dbReference type="EMBL" id="WPD18887.1"/>
    </source>
</evidence>
<reference evidence="8 9" key="1">
    <citation type="submission" date="2023-08" db="EMBL/GenBank/DDBJ databases">
        <title>Genome sequence of Thermaerobacter compostii strain Ins1, a spore-forming filamentous bacterium isolated from a deep geothermal reservoir.</title>
        <authorList>
            <person name="Bregnard D."/>
            <person name="Gonzalez D."/>
            <person name="Junier P."/>
        </authorList>
    </citation>
    <scope>NUCLEOTIDE SEQUENCE [LARGE SCALE GENOMIC DNA]</scope>
    <source>
        <strain evidence="8 9">Ins1</strain>
    </source>
</reference>
<keyword evidence="2" id="KW-0805">Transcription regulation</keyword>
<evidence type="ECO:0000256" key="4">
    <source>
        <dbReference type="ARBA" id="ARBA00023163"/>
    </source>
</evidence>
<dbReference type="Pfam" id="PF17932">
    <property type="entry name" value="TetR_C_24"/>
    <property type="match status" value="1"/>
</dbReference>
<dbReference type="InterPro" id="IPR009057">
    <property type="entry name" value="Homeodomain-like_sf"/>
</dbReference>
<dbReference type="PRINTS" id="PR00455">
    <property type="entry name" value="HTHTETR"/>
</dbReference>
<dbReference type="SUPFAM" id="SSF48498">
    <property type="entry name" value="Tetracyclin repressor-like, C-terminal domain"/>
    <property type="match status" value="1"/>
</dbReference>
<dbReference type="InterPro" id="IPR001647">
    <property type="entry name" value="HTH_TetR"/>
</dbReference>
<dbReference type="RefSeq" id="WP_318750633.1">
    <property type="nucleotide sequence ID" value="NZ_CP132508.1"/>
</dbReference>